<dbReference type="InterPro" id="IPR009056">
    <property type="entry name" value="Cyt_c-like_dom"/>
</dbReference>
<evidence type="ECO:0000256" key="1">
    <source>
        <dbReference type="ARBA" id="ARBA00022617"/>
    </source>
</evidence>
<name>A0A1H9EIS1_9RHOB</name>
<organism evidence="6 7">
    <name type="scientific">Thalassovita taeanensis</name>
    <dbReference type="NCBI Taxonomy" id="657014"/>
    <lineage>
        <taxon>Bacteria</taxon>
        <taxon>Pseudomonadati</taxon>
        <taxon>Pseudomonadota</taxon>
        <taxon>Alphaproteobacteria</taxon>
        <taxon>Rhodobacterales</taxon>
        <taxon>Roseobacteraceae</taxon>
        <taxon>Thalassovita</taxon>
    </lineage>
</organism>
<sequence length="143" mass="14980">MGDGTMVRTVFSAALCSILAIPVAAQQIETADVVDAGRRVYMQRCATCHGLEAEGNGPMAPVLLVQPTALSRLEAGNGGVFPIARAVARIDGRDPLVSHGSAMPVYGGFFEGNDTALKTPSGQPLLTSRPIADLITYLISIQR</sequence>
<evidence type="ECO:0000256" key="3">
    <source>
        <dbReference type="ARBA" id="ARBA00023004"/>
    </source>
</evidence>
<keyword evidence="1 4" id="KW-0349">Heme</keyword>
<evidence type="ECO:0000256" key="4">
    <source>
        <dbReference type="PROSITE-ProRule" id="PRU00433"/>
    </source>
</evidence>
<proteinExistence type="predicted"/>
<dbReference type="PROSITE" id="PS51007">
    <property type="entry name" value="CYTC"/>
    <property type="match status" value="1"/>
</dbReference>
<keyword evidence="3 4" id="KW-0408">Iron</keyword>
<accession>A0A1H9EIS1</accession>
<evidence type="ECO:0000256" key="2">
    <source>
        <dbReference type="ARBA" id="ARBA00022723"/>
    </source>
</evidence>
<dbReference type="STRING" id="657014.SAMN04488092_10564"/>
<dbReference type="InterPro" id="IPR036909">
    <property type="entry name" value="Cyt_c-like_dom_sf"/>
</dbReference>
<dbReference type="AlphaFoldDB" id="A0A1H9EIS1"/>
<feature type="domain" description="Cytochrome c" evidence="5">
    <location>
        <begin position="32"/>
        <end position="142"/>
    </location>
</feature>
<reference evidence="6 7" key="1">
    <citation type="submission" date="2016-10" db="EMBL/GenBank/DDBJ databases">
        <authorList>
            <person name="de Groot N.N."/>
        </authorList>
    </citation>
    <scope>NUCLEOTIDE SEQUENCE [LARGE SCALE GENOMIC DNA]</scope>
    <source>
        <strain evidence="6 7">DSM 22007</strain>
    </source>
</reference>
<dbReference type="Gene3D" id="1.10.760.10">
    <property type="entry name" value="Cytochrome c-like domain"/>
    <property type="match status" value="1"/>
</dbReference>
<dbReference type="GO" id="GO:0009055">
    <property type="term" value="F:electron transfer activity"/>
    <property type="evidence" value="ECO:0007669"/>
    <property type="project" value="InterPro"/>
</dbReference>
<dbReference type="GO" id="GO:0046872">
    <property type="term" value="F:metal ion binding"/>
    <property type="evidence" value="ECO:0007669"/>
    <property type="project" value="UniProtKB-KW"/>
</dbReference>
<protein>
    <submittedName>
        <fullName evidence="6">Cytochrome c</fullName>
    </submittedName>
</protein>
<evidence type="ECO:0000259" key="5">
    <source>
        <dbReference type="PROSITE" id="PS51007"/>
    </source>
</evidence>
<gene>
    <name evidence="6" type="ORF">SAMN04488092_10564</name>
</gene>
<evidence type="ECO:0000313" key="6">
    <source>
        <dbReference type="EMBL" id="SEQ25492.1"/>
    </source>
</evidence>
<dbReference type="EMBL" id="FOEP01000005">
    <property type="protein sequence ID" value="SEQ25492.1"/>
    <property type="molecule type" value="Genomic_DNA"/>
</dbReference>
<dbReference type="Pfam" id="PF00034">
    <property type="entry name" value="Cytochrom_C"/>
    <property type="match status" value="1"/>
</dbReference>
<dbReference type="Proteomes" id="UP000198634">
    <property type="component" value="Unassembled WGS sequence"/>
</dbReference>
<dbReference type="SUPFAM" id="SSF46626">
    <property type="entry name" value="Cytochrome c"/>
    <property type="match status" value="1"/>
</dbReference>
<evidence type="ECO:0000313" key="7">
    <source>
        <dbReference type="Proteomes" id="UP000198634"/>
    </source>
</evidence>
<keyword evidence="2 4" id="KW-0479">Metal-binding</keyword>
<dbReference type="GO" id="GO:0020037">
    <property type="term" value="F:heme binding"/>
    <property type="evidence" value="ECO:0007669"/>
    <property type="project" value="InterPro"/>
</dbReference>
<keyword evidence="7" id="KW-1185">Reference proteome</keyword>